<organism evidence="5 6">
    <name type="scientific">Microbacterium kribbense</name>
    <dbReference type="NCBI Taxonomy" id="433645"/>
    <lineage>
        <taxon>Bacteria</taxon>
        <taxon>Bacillati</taxon>
        <taxon>Actinomycetota</taxon>
        <taxon>Actinomycetes</taxon>
        <taxon>Micrococcales</taxon>
        <taxon>Microbacteriaceae</taxon>
        <taxon>Microbacterium</taxon>
    </lineage>
</organism>
<evidence type="ECO:0000256" key="3">
    <source>
        <dbReference type="SAM" id="MobiDB-lite"/>
    </source>
</evidence>
<dbReference type="PANTHER" id="PTHR43861:SF1">
    <property type="entry name" value="TRANS-ACONITATE 2-METHYLTRANSFERASE"/>
    <property type="match status" value="1"/>
</dbReference>
<name>A0ABP7G1R6_9MICO</name>
<dbReference type="Pfam" id="PF13649">
    <property type="entry name" value="Methyltransf_25"/>
    <property type="match status" value="1"/>
</dbReference>
<proteinExistence type="predicted"/>
<reference evidence="6" key="1">
    <citation type="journal article" date="2019" name="Int. J. Syst. Evol. Microbiol.">
        <title>The Global Catalogue of Microorganisms (GCM) 10K type strain sequencing project: providing services to taxonomists for standard genome sequencing and annotation.</title>
        <authorList>
            <consortium name="The Broad Institute Genomics Platform"/>
            <consortium name="The Broad Institute Genome Sequencing Center for Infectious Disease"/>
            <person name="Wu L."/>
            <person name="Ma J."/>
        </authorList>
    </citation>
    <scope>NUCLEOTIDE SEQUENCE [LARGE SCALE GENOMIC DNA]</scope>
    <source>
        <strain evidence="6">JCM 16950</strain>
    </source>
</reference>
<dbReference type="Gene3D" id="3.40.50.150">
    <property type="entry name" value="Vaccinia Virus protein VP39"/>
    <property type="match status" value="1"/>
</dbReference>
<dbReference type="RefSeq" id="WP_344779772.1">
    <property type="nucleotide sequence ID" value="NZ_BAABAF010000001.1"/>
</dbReference>
<keyword evidence="6" id="KW-1185">Reference proteome</keyword>
<accession>A0ABP7G1R6</accession>
<dbReference type="SUPFAM" id="SSF53335">
    <property type="entry name" value="S-adenosyl-L-methionine-dependent methyltransferases"/>
    <property type="match status" value="1"/>
</dbReference>
<feature type="domain" description="Methyltransferase" evidence="4">
    <location>
        <begin position="41"/>
        <end position="139"/>
    </location>
</feature>
<dbReference type="GO" id="GO:0032259">
    <property type="term" value="P:methylation"/>
    <property type="evidence" value="ECO:0007669"/>
    <property type="project" value="UniProtKB-KW"/>
</dbReference>
<dbReference type="EMBL" id="BAABAF010000001">
    <property type="protein sequence ID" value="GAA3753336.1"/>
    <property type="molecule type" value="Genomic_DNA"/>
</dbReference>
<dbReference type="GO" id="GO:0008168">
    <property type="term" value="F:methyltransferase activity"/>
    <property type="evidence" value="ECO:0007669"/>
    <property type="project" value="UniProtKB-KW"/>
</dbReference>
<evidence type="ECO:0000313" key="5">
    <source>
        <dbReference type="EMBL" id="GAA3753336.1"/>
    </source>
</evidence>
<dbReference type="Proteomes" id="UP001500540">
    <property type="component" value="Unassembled WGS sequence"/>
</dbReference>
<comment type="caution">
    <text evidence="5">The sequence shown here is derived from an EMBL/GenBank/DDBJ whole genome shotgun (WGS) entry which is preliminary data.</text>
</comment>
<protein>
    <submittedName>
        <fullName evidence="5">Class I SAM-dependent methyltransferase</fullName>
    </submittedName>
</protein>
<evidence type="ECO:0000313" key="6">
    <source>
        <dbReference type="Proteomes" id="UP001500540"/>
    </source>
</evidence>
<evidence type="ECO:0000256" key="2">
    <source>
        <dbReference type="ARBA" id="ARBA00022679"/>
    </source>
</evidence>
<keyword evidence="2" id="KW-0808">Transferase</keyword>
<sequence length="225" mass="23716">MVDDKARGAEWDRTYLGTPPWDIGRPQPAFLAAADQLTGTVVEFGCGTGEQTLLAAQRGADAIGLDISSRAIASARAKVAAGRQTARFEVADILDAASLPDDLEGVADVVIDSGVFHMFDVRDRRRYAASAERVLTPDGRCLLLCARPDPARSWGPPGVSPAEVVASFGAGWRLLGVTDTAFETTSPRGSIPASMIVLGPAQRPPADEDPAKPARARAVRLNLSP</sequence>
<dbReference type="InterPro" id="IPR029063">
    <property type="entry name" value="SAM-dependent_MTases_sf"/>
</dbReference>
<feature type="region of interest" description="Disordered" evidence="3">
    <location>
        <begin position="200"/>
        <end position="225"/>
    </location>
</feature>
<gene>
    <name evidence="5" type="ORF">GCM10022240_02900</name>
</gene>
<dbReference type="PANTHER" id="PTHR43861">
    <property type="entry name" value="TRANS-ACONITATE 2-METHYLTRANSFERASE-RELATED"/>
    <property type="match status" value="1"/>
</dbReference>
<evidence type="ECO:0000259" key="4">
    <source>
        <dbReference type="Pfam" id="PF13649"/>
    </source>
</evidence>
<evidence type="ECO:0000256" key="1">
    <source>
        <dbReference type="ARBA" id="ARBA00022603"/>
    </source>
</evidence>
<dbReference type="CDD" id="cd02440">
    <property type="entry name" value="AdoMet_MTases"/>
    <property type="match status" value="1"/>
</dbReference>
<keyword evidence="1 5" id="KW-0489">Methyltransferase</keyword>
<dbReference type="InterPro" id="IPR041698">
    <property type="entry name" value="Methyltransf_25"/>
</dbReference>